<dbReference type="Proteomes" id="UP000092600">
    <property type="component" value="Unassembled WGS sequence"/>
</dbReference>
<dbReference type="FunFam" id="1.20.1280.50:FF:000030">
    <property type="entry name" value="F-box/kelch-repeat protein At3g61590"/>
    <property type="match status" value="1"/>
</dbReference>
<dbReference type="InterPro" id="IPR001810">
    <property type="entry name" value="F-box_dom"/>
</dbReference>
<evidence type="ECO:0000259" key="3">
    <source>
        <dbReference type="PROSITE" id="PS50181"/>
    </source>
</evidence>
<dbReference type="PANTHER" id="PTHR10706:SF130">
    <property type="entry name" value="F-BOX ONLY PROTEIN 31"/>
    <property type="match status" value="1"/>
</dbReference>
<accession>A0A199W802</accession>
<dbReference type="InterPro" id="IPR011043">
    <property type="entry name" value="Gal_Oxase/kelch_b-propeller"/>
</dbReference>
<dbReference type="PROSITE" id="PS50181">
    <property type="entry name" value="FBOX"/>
    <property type="match status" value="1"/>
</dbReference>
<dbReference type="Gene3D" id="1.20.1280.50">
    <property type="match status" value="1"/>
</dbReference>
<dbReference type="Pfam" id="PF03478">
    <property type="entry name" value="Beta-prop_KIB1-4"/>
    <property type="match status" value="1"/>
</dbReference>
<evidence type="ECO:0000256" key="2">
    <source>
        <dbReference type="ARBA" id="ARBA00022786"/>
    </source>
</evidence>
<gene>
    <name evidence="4" type="ORF">ACMD2_07610</name>
</gene>
<protein>
    <submittedName>
        <fullName evidence="4">F-box/kelch-repeat protein</fullName>
    </submittedName>
</protein>
<dbReference type="InterPro" id="IPR036047">
    <property type="entry name" value="F-box-like_dom_sf"/>
</dbReference>
<dbReference type="SUPFAM" id="SSF50965">
    <property type="entry name" value="Galactose oxidase, central domain"/>
    <property type="match status" value="1"/>
</dbReference>
<comment type="pathway">
    <text evidence="1">Protein modification; protein ubiquitination.</text>
</comment>
<keyword evidence="2" id="KW-0833">Ubl conjugation pathway</keyword>
<dbReference type="SMART" id="SM00256">
    <property type="entry name" value="FBOX"/>
    <property type="match status" value="1"/>
</dbReference>
<dbReference type="AlphaFoldDB" id="A0A199W802"/>
<evidence type="ECO:0000313" key="4">
    <source>
        <dbReference type="EMBL" id="OAY85587.1"/>
    </source>
</evidence>
<evidence type="ECO:0000313" key="5">
    <source>
        <dbReference type="Proteomes" id="UP000092600"/>
    </source>
</evidence>
<feature type="domain" description="F-box" evidence="3">
    <location>
        <begin position="43"/>
        <end position="84"/>
    </location>
</feature>
<dbReference type="InterPro" id="IPR005174">
    <property type="entry name" value="KIB1-4_b-propeller"/>
</dbReference>
<name>A0A199W802_ANACO</name>
<proteinExistence type="predicted"/>
<sequence>MDDELSWESLSTDHFASDMINFRTVPERNDGEEQFMVSLDSILPDDLLEKILSFLPVASIVRATSVCRRWRDIVRSRRFLWANKSPQKPWYFMFTCNDAAAGYAYDPIFRKWYNVGLPCIEKSNWFIASSCGLVCFMDYDSRSRIFVCNPITRDSVKLLEPPGAKFPDYSTLTISVDRSSYDYTVAVAKSKQIPGDFLQWDFSIHMYDSKSRNWITSIEEVFMGWRGGDDSVICSGILYCLVHSTGILGSSNFRHSLIIYDLAARSSRTSLMHDSIPAPCSLTCGRLMNLKERLVMVGGIAKNERPDIIRGIGIWELYDNKEWREVARMPHKFFQGFGEFDDVFASSGTDGLIYIQSYGATALLVFDMSQKQWRWSVKCPVTKRFPLQLFTGHARSVSLGLGYLGPQTKFGSGSRVWPAVFPFDPARPFWVALMFKLDVKFPDWIGL</sequence>
<reference evidence="4 5" key="1">
    <citation type="journal article" date="2016" name="DNA Res.">
        <title>The draft genome of MD-2 pineapple using hybrid error correction of long reads.</title>
        <authorList>
            <person name="Redwan R.M."/>
            <person name="Saidin A."/>
            <person name="Kumar S.V."/>
        </authorList>
    </citation>
    <scope>NUCLEOTIDE SEQUENCE [LARGE SCALE GENOMIC DNA]</scope>
    <source>
        <strain evidence="5">cv. MD2</strain>
        <tissue evidence="4">Leaf</tissue>
    </source>
</reference>
<dbReference type="SUPFAM" id="SSF81383">
    <property type="entry name" value="F-box domain"/>
    <property type="match status" value="1"/>
</dbReference>
<dbReference type="Pfam" id="PF12937">
    <property type="entry name" value="F-box-like"/>
    <property type="match status" value="1"/>
</dbReference>
<dbReference type="EMBL" id="LSRQ01000077">
    <property type="protein sequence ID" value="OAY85587.1"/>
    <property type="molecule type" value="Genomic_DNA"/>
</dbReference>
<organism evidence="4 5">
    <name type="scientific">Ananas comosus</name>
    <name type="common">Pineapple</name>
    <name type="synonym">Ananas ananas</name>
    <dbReference type="NCBI Taxonomy" id="4615"/>
    <lineage>
        <taxon>Eukaryota</taxon>
        <taxon>Viridiplantae</taxon>
        <taxon>Streptophyta</taxon>
        <taxon>Embryophyta</taxon>
        <taxon>Tracheophyta</taxon>
        <taxon>Spermatophyta</taxon>
        <taxon>Magnoliopsida</taxon>
        <taxon>Liliopsida</taxon>
        <taxon>Poales</taxon>
        <taxon>Bromeliaceae</taxon>
        <taxon>Bromelioideae</taxon>
        <taxon>Ananas</taxon>
    </lineage>
</organism>
<evidence type="ECO:0000256" key="1">
    <source>
        <dbReference type="ARBA" id="ARBA00004906"/>
    </source>
</evidence>
<dbReference type="CDD" id="cd22157">
    <property type="entry name" value="F-box_AtFBW1-like"/>
    <property type="match status" value="1"/>
</dbReference>
<dbReference type="STRING" id="4615.A0A199W802"/>
<comment type="caution">
    <text evidence="4">The sequence shown here is derived from an EMBL/GenBank/DDBJ whole genome shotgun (WGS) entry which is preliminary data.</text>
</comment>
<dbReference type="FunFam" id="2.120.10.80:FF:000076">
    <property type="entry name" value="F-box/kelch-repeat protein At3g61590 family"/>
    <property type="match status" value="1"/>
</dbReference>
<dbReference type="PANTHER" id="PTHR10706">
    <property type="entry name" value="F-BOX FAMILY PROTEIN"/>
    <property type="match status" value="1"/>
</dbReference>
<dbReference type="InterPro" id="IPR045048">
    <property type="entry name" value="FBXO31/39"/>
</dbReference>